<evidence type="ECO:0000313" key="1">
    <source>
        <dbReference type="EMBL" id="CEG02758.1"/>
    </source>
</evidence>
<sequence>MQATTSTRIVNTIDTINTRFKILDSAQFEEPEYDHYDMVISSSAAFVSADFRDTLVLDYKTYLYDI</sequence>
<organism evidence="1">
    <name type="scientific">Fusarium pseudograminearum CS3487</name>
    <dbReference type="NCBI Taxonomy" id="1318458"/>
    <lineage>
        <taxon>Eukaryota</taxon>
        <taxon>Fungi</taxon>
        <taxon>Dikarya</taxon>
        <taxon>Ascomycota</taxon>
        <taxon>Pezizomycotina</taxon>
        <taxon>Sordariomycetes</taxon>
        <taxon>Hypocreomycetidae</taxon>
        <taxon>Hypocreales</taxon>
        <taxon>Nectriaceae</taxon>
        <taxon>Fusarium</taxon>
    </lineage>
</organism>
<protein>
    <submittedName>
        <fullName evidence="1">WGS project CBME000000000 data, contig CS3487_c000719</fullName>
    </submittedName>
</protein>
<gene>
    <name evidence="1" type="ORF">BN848_0044070</name>
</gene>
<proteinExistence type="predicted"/>
<accession>A0A096PDH3</accession>
<reference evidence="1" key="1">
    <citation type="submission" date="2013-05" db="EMBL/GenBank/DDBJ databases">
        <title>Draft genome sequences of six wheat associated Fusarium spp. isolates.</title>
        <authorList>
            <person name="Moolhuijzen P.M."/>
            <person name="Manners J.M."/>
            <person name="Wilcox S."/>
            <person name="Bellgard M.I."/>
            <person name="Gardiner D.M."/>
        </authorList>
    </citation>
    <scope>NUCLEOTIDE SEQUENCE</scope>
    <source>
        <strain evidence="1">CS3487</strain>
    </source>
</reference>
<name>A0A096PDH3_FUSPS</name>
<dbReference type="EMBL" id="CBME010000716">
    <property type="protein sequence ID" value="CEG02758.1"/>
    <property type="molecule type" value="Genomic_DNA"/>
</dbReference>
<dbReference type="AlphaFoldDB" id="A0A096PDH3"/>
<comment type="caution">
    <text evidence="1">The sequence shown here is derived from an EMBL/GenBank/DDBJ whole genome shotgun (WGS) entry which is preliminary data.</text>
</comment>